<reference evidence="9" key="2">
    <citation type="submission" date="2015-08" db="UniProtKB">
        <authorList>
            <consortium name="WormBaseParasite"/>
        </authorList>
    </citation>
    <scope>IDENTIFICATION</scope>
</reference>
<evidence type="ECO:0000256" key="4">
    <source>
        <dbReference type="ARBA" id="ARBA00023216"/>
    </source>
</evidence>
<evidence type="ECO:0000256" key="2">
    <source>
        <dbReference type="ARBA" id="ARBA00022737"/>
    </source>
</evidence>
<accession>A0A0K0FHJ1</accession>
<dbReference type="GO" id="GO:0001786">
    <property type="term" value="F:phosphatidylserine binding"/>
    <property type="evidence" value="ECO:0007669"/>
    <property type="project" value="TreeGrafter"/>
</dbReference>
<dbReference type="Gene3D" id="1.10.220.10">
    <property type="entry name" value="Annexin"/>
    <property type="match status" value="4"/>
</dbReference>
<keyword evidence="8" id="KW-1185">Reference proteome</keyword>
<dbReference type="FunFam" id="1.10.220.10:FF:000003">
    <property type="entry name" value="Annexin"/>
    <property type="match status" value="1"/>
</dbReference>
<dbReference type="Proteomes" id="UP000035680">
    <property type="component" value="Unassembled WGS sequence"/>
</dbReference>
<evidence type="ECO:0000256" key="1">
    <source>
        <dbReference type="ARBA" id="ARBA00007831"/>
    </source>
</evidence>
<dbReference type="SUPFAM" id="SSF47874">
    <property type="entry name" value="Annexin"/>
    <property type="match status" value="1"/>
</dbReference>
<dbReference type="GO" id="GO:0012506">
    <property type="term" value="C:vesicle membrane"/>
    <property type="evidence" value="ECO:0007669"/>
    <property type="project" value="TreeGrafter"/>
</dbReference>
<dbReference type="FunFam" id="1.10.220.10:FF:000004">
    <property type="entry name" value="Annexin"/>
    <property type="match status" value="1"/>
</dbReference>
<feature type="region of interest" description="Disordered" evidence="7">
    <location>
        <begin position="69"/>
        <end position="102"/>
    </location>
</feature>
<comment type="similarity">
    <text evidence="1 6">Belongs to the annexin family.</text>
</comment>
<dbReference type="PANTHER" id="PTHR10502:SF102">
    <property type="entry name" value="ANNEXIN B11"/>
    <property type="match status" value="1"/>
</dbReference>
<feature type="compositionally biased region" description="Low complexity" evidence="7">
    <location>
        <begin position="74"/>
        <end position="84"/>
    </location>
</feature>
<feature type="compositionally biased region" description="Low complexity" evidence="7">
    <location>
        <begin position="41"/>
        <end position="56"/>
    </location>
</feature>
<feature type="region of interest" description="Disordered" evidence="7">
    <location>
        <begin position="23"/>
        <end position="56"/>
    </location>
</feature>
<dbReference type="WBParaSite" id="SVE_0835600.1">
    <property type="protein sequence ID" value="SVE_0835600.1"/>
    <property type="gene ID" value="SVE_0835600"/>
</dbReference>
<dbReference type="FunFam" id="1.10.220.10:FF:000001">
    <property type="entry name" value="Annexin"/>
    <property type="match status" value="1"/>
</dbReference>
<organism evidence="8 9">
    <name type="scientific">Strongyloides venezuelensis</name>
    <name type="common">Threadworm</name>
    <dbReference type="NCBI Taxonomy" id="75913"/>
    <lineage>
        <taxon>Eukaryota</taxon>
        <taxon>Metazoa</taxon>
        <taxon>Ecdysozoa</taxon>
        <taxon>Nematoda</taxon>
        <taxon>Chromadorea</taxon>
        <taxon>Rhabditida</taxon>
        <taxon>Tylenchina</taxon>
        <taxon>Panagrolaimomorpha</taxon>
        <taxon>Strongyloidoidea</taxon>
        <taxon>Strongyloididae</taxon>
        <taxon>Strongyloides</taxon>
    </lineage>
</organism>
<protein>
    <recommendedName>
        <fullName evidence="6">Annexin</fullName>
    </recommendedName>
</protein>
<keyword evidence="2 6" id="KW-0677">Repeat</keyword>
<dbReference type="InterPro" id="IPR001464">
    <property type="entry name" value="Annexin"/>
</dbReference>
<evidence type="ECO:0000313" key="8">
    <source>
        <dbReference type="Proteomes" id="UP000035680"/>
    </source>
</evidence>
<dbReference type="InterPro" id="IPR018502">
    <property type="entry name" value="Annexin_repeat"/>
</dbReference>
<dbReference type="GO" id="GO:0005509">
    <property type="term" value="F:calcium ion binding"/>
    <property type="evidence" value="ECO:0007669"/>
    <property type="project" value="InterPro"/>
</dbReference>
<dbReference type="InterPro" id="IPR018252">
    <property type="entry name" value="Annexin_repeat_CS"/>
</dbReference>
<dbReference type="FunFam" id="1.10.220.10:FF:000002">
    <property type="entry name" value="Annexin"/>
    <property type="match status" value="1"/>
</dbReference>
<evidence type="ECO:0000256" key="7">
    <source>
        <dbReference type="SAM" id="MobiDB-lite"/>
    </source>
</evidence>
<dbReference type="InterPro" id="IPR037104">
    <property type="entry name" value="Annexin_sf"/>
</dbReference>
<dbReference type="PROSITE" id="PS51897">
    <property type="entry name" value="ANNEXIN_2"/>
    <property type="match status" value="4"/>
</dbReference>
<dbReference type="GO" id="GO:0005544">
    <property type="term" value="F:calcium-dependent phospholipid binding"/>
    <property type="evidence" value="ECO:0007669"/>
    <property type="project" value="UniProtKB-KW"/>
</dbReference>
<name>A0A0K0FHJ1_STRVS</name>
<keyword evidence="4 6" id="KW-0041">Annexin</keyword>
<dbReference type="SMART" id="SM00335">
    <property type="entry name" value="ANX"/>
    <property type="match status" value="4"/>
</dbReference>
<evidence type="ECO:0000256" key="6">
    <source>
        <dbReference type="RuleBase" id="RU003540"/>
    </source>
</evidence>
<comment type="domain">
    <text evidence="6">A pair of annexin repeats may form one binding site for calcium and phospholipid.</text>
</comment>
<dbReference type="GO" id="GO:0005886">
    <property type="term" value="C:plasma membrane"/>
    <property type="evidence" value="ECO:0007669"/>
    <property type="project" value="TreeGrafter"/>
</dbReference>
<dbReference type="GO" id="GO:0005737">
    <property type="term" value="C:cytoplasm"/>
    <property type="evidence" value="ECO:0007669"/>
    <property type="project" value="TreeGrafter"/>
</dbReference>
<dbReference type="STRING" id="75913.A0A0K0FHJ1"/>
<evidence type="ECO:0000256" key="5">
    <source>
        <dbReference type="ARBA" id="ARBA00023302"/>
    </source>
</evidence>
<proteinExistence type="inferred from homology"/>
<dbReference type="PANTHER" id="PTHR10502">
    <property type="entry name" value="ANNEXIN"/>
    <property type="match status" value="1"/>
</dbReference>
<keyword evidence="5 6" id="KW-0111">Calcium/phospholipid-binding</keyword>
<keyword evidence="3 6" id="KW-0106">Calcium</keyword>
<evidence type="ECO:0000313" key="9">
    <source>
        <dbReference type="WBParaSite" id="SVE_0835600.1"/>
    </source>
</evidence>
<dbReference type="AlphaFoldDB" id="A0A0K0FHJ1"/>
<dbReference type="GO" id="GO:0005634">
    <property type="term" value="C:nucleus"/>
    <property type="evidence" value="ECO:0007669"/>
    <property type="project" value="TreeGrafter"/>
</dbReference>
<sequence>MSGFSNFLTKSLKDAAEDLVKSKLSGFKSGDKKEGDNDMNPYPSGQPQQYGGYQGSQIIGGMPQPQQYGGGYGQQQPYGMNPQMTGGYGQQGQPSPYGPSGGMNTSLSFDGVMGPSMSMGAHGGMQMPGQGYNQSHYAGQMPPQSVPMTFGNPSIKYYPNCNPTADADVLRKAMKGFGCNNSRVIDVICKRTNFQRLQIVRSFQQMYGKDLINELKSELYGDFEDLIIALMTPSANYDASEIRRAIEGIGTNENILIEIMCSRTNAQIHDIKAAYKYLYGIDLESDIRGDTSGYFKRLLIALSTGYRDESNYTDINNAHQSAKSLYNAGEGRLGTDEAAFLGVLCSQNFAQLNLVFQEYHKITGRTLDIAIKNEFSGDIKEALLALYQIVVNRPGYFASQLERSMKGFGTRDKDLIRLVVSRCEIDMADIRNEFQKIYGRSLEDTITGDTSGSYKTALITLVKGN</sequence>
<dbReference type="Pfam" id="PF00191">
    <property type="entry name" value="Annexin"/>
    <property type="match status" value="4"/>
</dbReference>
<dbReference type="PROSITE" id="PS00223">
    <property type="entry name" value="ANNEXIN_1"/>
    <property type="match status" value="2"/>
</dbReference>
<dbReference type="PRINTS" id="PR00196">
    <property type="entry name" value="ANNEXIN"/>
</dbReference>
<reference evidence="8" key="1">
    <citation type="submission" date="2014-07" db="EMBL/GenBank/DDBJ databases">
        <authorList>
            <person name="Martin A.A"/>
            <person name="De Silva N."/>
        </authorList>
    </citation>
    <scope>NUCLEOTIDE SEQUENCE</scope>
</reference>
<evidence type="ECO:0000256" key="3">
    <source>
        <dbReference type="ARBA" id="ARBA00022837"/>
    </source>
</evidence>